<keyword evidence="3" id="KW-1185">Reference proteome</keyword>
<feature type="coiled-coil region" evidence="1">
    <location>
        <begin position="51"/>
        <end position="100"/>
    </location>
</feature>
<proteinExistence type="predicted"/>
<dbReference type="EMBL" id="QUSY01000460">
    <property type="protein sequence ID" value="RHY29283.1"/>
    <property type="molecule type" value="Genomic_DNA"/>
</dbReference>
<dbReference type="VEuPathDB" id="FungiDB:H310_10712"/>
<dbReference type="GO" id="GO:0005929">
    <property type="term" value="C:cilium"/>
    <property type="evidence" value="ECO:0007669"/>
    <property type="project" value="TreeGrafter"/>
</dbReference>
<sequence length="501" mass="58043">MLRRPKTVVKIACVGMMGMRVMTAGPGRQVQDASYFTGRLHQKTAEITAEIDKIKKEIDQDAKDKSQYTQKKYEHLAIEVRDLEGQLADYNLAMDKLRSATERTTKHFEDEINAIHMRQQDKINQLAPNKLEKYRALLEENHQGEAELEAKSQELDMLMQTIRAKEDELGMDKFRDEYDQLERQAMRLKSECKTIQADLKTAQMDPTEARNMLLARDDKAKMEQVEKQIAAADEENGAALNEVKLELEERKNEGPDSNASQKYDMLYQRDQEMTAFMDSFDEKKDKELENQRQSQAMIVRLLEHISSGGSMPTASKVEEMKTDLTFKERQLESAQTTKTRLSMELSKRQAELEKVNTLDAKISVELNSLSSKMQTMESDMDGFQNIEALKETHATTKQSLLKFKQQYIRRRDAMKSQVNLLAAQYENVKHQLSNNDTAKTLDSLEQKLRHHEQNIFHLREYIETKTREVEYDNVKQDCLKCLTELNTIRIKAQGVFEAKGY</sequence>
<keyword evidence="1" id="KW-0175">Coiled coil</keyword>
<protein>
    <recommendedName>
        <fullName evidence="4">Intraflagellar transport protein 74</fullName>
    </recommendedName>
</protein>
<comment type="caution">
    <text evidence="2">The sequence shown here is derived from an EMBL/GenBank/DDBJ whole genome shotgun (WGS) entry which is preliminary data.</text>
</comment>
<dbReference type="GO" id="GO:0048487">
    <property type="term" value="F:beta-tubulin binding"/>
    <property type="evidence" value="ECO:0007669"/>
    <property type="project" value="InterPro"/>
</dbReference>
<name>A0A418AV09_9STRA</name>
<dbReference type="GO" id="GO:0030992">
    <property type="term" value="C:intraciliary transport particle B"/>
    <property type="evidence" value="ECO:0007669"/>
    <property type="project" value="InterPro"/>
</dbReference>
<feature type="coiled-coil region" evidence="1">
    <location>
        <begin position="134"/>
        <end position="242"/>
    </location>
</feature>
<dbReference type="GO" id="GO:0035735">
    <property type="term" value="P:intraciliary transport involved in cilium assembly"/>
    <property type="evidence" value="ECO:0007669"/>
    <property type="project" value="TreeGrafter"/>
</dbReference>
<evidence type="ECO:0008006" key="4">
    <source>
        <dbReference type="Google" id="ProtNLM"/>
    </source>
</evidence>
<gene>
    <name evidence="2" type="ORF">DYB32_005270</name>
</gene>
<dbReference type="PANTHER" id="PTHR31432:SF0">
    <property type="entry name" value="INTRAFLAGELLAR TRANSPORT PROTEIN 74 HOMOLOG"/>
    <property type="match status" value="1"/>
</dbReference>
<accession>A0A418AV09</accession>
<reference evidence="2 3" key="1">
    <citation type="submission" date="2018-08" db="EMBL/GenBank/DDBJ databases">
        <title>Aphanomyces genome sequencing and annotation.</title>
        <authorList>
            <person name="Minardi D."/>
            <person name="Oidtmann B."/>
            <person name="Van Der Giezen M."/>
            <person name="Studholme D.J."/>
        </authorList>
    </citation>
    <scope>NUCLEOTIDE SEQUENCE [LARGE SCALE GENOMIC DNA]</scope>
    <source>
        <strain evidence="2 3">NJM0002</strain>
    </source>
</reference>
<dbReference type="PANTHER" id="PTHR31432">
    <property type="entry name" value="INTRAFLAGELLAR TRANSPORT PROTEIN 74 HOMOLOG"/>
    <property type="match status" value="1"/>
</dbReference>
<dbReference type="Proteomes" id="UP000285060">
    <property type="component" value="Unassembled WGS sequence"/>
</dbReference>
<dbReference type="AlphaFoldDB" id="A0A418AV09"/>
<feature type="coiled-coil region" evidence="1">
    <location>
        <begin position="434"/>
        <end position="461"/>
    </location>
</feature>
<dbReference type="InterPro" id="IPR029602">
    <property type="entry name" value="IFT74"/>
</dbReference>
<evidence type="ECO:0000313" key="3">
    <source>
        <dbReference type="Proteomes" id="UP000285060"/>
    </source>
</evidence>
<evidence type="ECO:0000313" key="2">
    <source>
        <dbReference type="EMBL" id="RHY29283.1"/>
    </source>
</evidence>
<organism evidence="2 3">
    <name type="scientific">Aphanomyces invadans</name>
    <dbReference type="NCBI Taxonomy" id="157072"/>
    <lineage>
        <taxon>Eukaryota</taxon>
        <taxon>Sar</taxon>
        <taxon>Stramenopiles</taxon>
        <taxon>Oomycota</taxon>
        <taxon>Saprolegniomycetes</taxon>
        <taxon>Saprolegniales</taxon>
        <taxon>Verrucalvaceae</taxon>
        <taxon>Aphanomyces</taxon>
    </lineage>
</organism>
<evidence type="ECO:0000256" key="1">
    <source>
        <dbReference type="SAM" id="Coils"/>
    </source>
</evidence>